<feature type="region of interest" description="Disordered" evidence="1">
    <location>
        <begin position="142"/>
        <end position="190"/>
    </location>
</feature>
<reference evidence="2" key="1">
    <citation type="journal article" date="2023" name="Plant J.">
        <title>Genome sequences and population genomics provide insights into the demographic history, inbreeding, and mutation load of two 'living fossil' tree species of Dipteronia.</title>
        <authorList>
            <person name="Feng Y."/>
            <person name="Comes H.P."/>
            <person name="Chen J."/>
            <person name="Zhu S."/>
            <person name="Lu R."/>
            <person name="Zhang X."/>
            <person name="Li P."/>
            <person name="Qiu J."/>
            <person name="Olsen K.M."/>
            <person name="Qiu Y."/>
        </authorList>
    </citation>
    <scope>NUCLEOTIDE SEQUENCE</scope>
    <source>
        <strain evidence="2">KIB01</strain>
    </source>
</reference>
<name>A0AAD9XAM1_9ROSI</name>
<dbReference type="PANTHER" id="PTHR45125">
    <property type="entry name" value="F21J9.4-RELATED"/>
    <property type="match status" value="1"/>
</dbReference>
<evidence type="ECO:0000256" key="1">
    <source>
        <dbReference type="SAM" id="MobiDB-lite"/>
    </source>
</evidence>
<comment type="caution">
    <text evidence="2">The sequence shown here is derived from an EMBL/GenBank/DDBJ whole genome shotgun (WGS) entry which is preliminary data.</text>
</comment>
<proteinExistence type="predicted"/>
<dbReference type="PANTHER" id="PTHR45125:SF36">
    <property type="entry name" value="BNAC01G27460D PROTEIN"/>
    <property type="match status" value="1"/>
</dbReference>
<evidence type="ECO:0000313" key="2">
    <source>
        <dbReference type="EMBL" id="KAK2655980.1"/>
    </source>
</evidence>
<evidence type="ECO:0000313" key="3">
    <source>
        <dbReference type="Proteomes" id="UP001280121"/>
    </source>
</evidence>
<dbReference type="AlphaFoldDB" id="A0AAD9XAM1"/>
<feature type="compositionally biased region" description="Polar residues" evidence="1">
    <location>
        <begin position="152"/>
        <end position="176"/>
    </location>
</feature>
<dbReference type="EMBL" id="JANJYI010000003">
    <property type="protein sequence ID" value="KAK2655980.1"/>
    <property type="molecule type" value="Genomic_DNA"/>
</dbReference>
<dbReference type="Proteomes" id="UP001280121">
    <property type="component" value="Unassembled WGS sequence"/>
</dbReference>
<gene>
    <name evidence="2" type="ORF">Ddye_009032</name>
</gene>
<accession>A0AAD9XAM1</accession>
<organism evidence="2 3">
    <name type="scientific">Dipteronia dyeriana</name>
    <dbReference type="NCBI Taxonomy" id="168575"/>
    <lineage>
        <taxon>Eukaryota</taxon>
        <taxon>Viridiplantae</taxon>
        <taxon>Streptophyta</taxon>
        <taxon>Embryophyta</taxon>
        <taxon>Tracheophyta</taxon>
        <taxon>Spermatophyta</taxon>
        <taxon>Magnoliopsida</taxon>
        <taxon>eudicotyledons</taxon>
        <taxon>Gunneridae</taxon>
        <taxon>Pentapetalae</taxon>
        <taxon>rosids</taxon>
        <taxon>malvids</taxon>
        <taxon>Sapindales</taxon>
        <taxon>Sapindaceae</taxon>
        <taxon>Hippocastanoideae</taxon>
        <taxon>Acereae</taxon>
        <taxon>Dipteronia</taxon>
    </lineage>
</organism>
<keyword evidence="3" id="KW-1185">Reference proteome</keyword>
<protein>
    <submittedName>
        <fullName evidence="2">Uncharacterized protein</fullName>
    </submittedName>
</protein>
<sequence>MSTKRSSSYTNAEDTYLCHIYLDVLQNPIIGIYQSRDMFWTRVETDYNNNKPYFITELRNKRSLQYRIHTILTTIGKMQGCIRHIESLKPNGASEVDIMNQAKMLLSQDAKYNHGFKFDHVCPILKDMQKFIDNETATSPFQRETGHFVASQEGSPTLESPTTASPRVSPFSLNMSSDDDGVVHLNDPLT</sequence>